<evidence type="ECO:0000256" key="1">
    <source>
        <dbReference type="SAM" id="MobiDB-lite"/>
    </source>
</evidence>
<dbReference type="AlphaFoldDB" id="A0A095C068"/>
<dbReference type="InterPro" id="IPR007304">
    <property type="entry name" value="TAP46-like"/>
</dbReference>
<dbReference type="RefSeq" id="XP_062880399.1">
    <property type="nucleotide sequence ID" value="XM_063024329.1"/>
</dbReference>
<gene>
    <name evidence="2" type="ORF">CNBG_0238</name>
</gene>
<dbReference type="OrthoDB" id="10261753at2759"/>
<dbReference type="KEGG" id="cdeu:CNBG_0238"/>
<dbReference type="GO" id="GO:0051721">
    <property type="term" value="F:protein phosphatase 2A binding"/>
    <property type="evidence" value="ECO:0007669"/>
    <property type="project" value="TreeGrafter"/>
</dbReference>
<reference evidence="2 3" key="2">
    <citation type="journal article" date="2018" name="Proc. Natl. Acad. Sci.">
        <title>RNAi is a critical determinant of centromere evolution in closely related fungi.</title>
        <authorList>
            <person name="Yadav V."/>
            <person name="Sun S."/>
            <person name="Billmyre R.B."/>
            <person name="Thimmappa B.C."/>
            <person name="Shea T."/>
            <person name="Lintner R."/>
            <person name="Bakkeren G."/>
            <person name="Cuomo C.A."/>
            <person name="Heitman J."/>
            <person name="Sanyal K."/>
        </authorList>
    </citation>
    <scope>NUCLEOTIDE SEQUENCE [LARGE SCALE GENOMIC DNA]</scope>
    <source>
        <strain evidence="2 3">R265</strain>
    </source>
</reference>
<dbReference type="OMA" id="EYELCEA"/>
<dbReference type="STRING" id="294750.A0A095C068"/>
<accession>A0A095C068</accession>
<feature type="region of interest" description="Disordered" evidence="1">
    <location>
        <begin position="360"/>
        <end position="401"/>
    </location>
</feature>
<evidence type="ECO:0000313" key="3">
    <source>
        <dbReference type="Proteomes" id="UP000029445"/>
    </source>
</evidence>
<dbReference type="PANTHER" id="PTHR10933:SF9">
    <property type="entry name" value="IMMUNOGLOBULIN-BINDING PROTEIN 1"/>
    <property type="match status" value="1"/>
</dbReference>
<name>A0A095C068_CRYD2</name>
<feature type="compositionally biased region" description="Basic and acidic residues" evidence="1">
    <location>
        <begin position="364"/>
        <end position="383"/>
    </location>
</feature>
<dbReference type="GO" id="GO:0005829">
    <property type="term" value="C:cytosol"/>
    <property type="evidence" value="ECO:0007669"/>
    <property type="project" value="TreeGrafter"/>
</dbReference>
<dbReference type="Proteomes" id="UP000029445">
    <property type="component" value="Chromosome 4"/>
</dbReference>
<evidence type="ECO:0000313" key="2">
    <source>
        <dbReference type="EMBL" id="KGB74400.1"/>
    </source>
</evidence>
<reference evidence="2 3" key="1">
    <citation type="journal article" date="2011" name="MBio">
        <title>Genome variation in Cryptococcus gattii, an emerging pathogen of immunocompetent hosts.</title>
        <authorList>
            <person name="D'Souza C.A."/>
            <person name="Kronstad J.W."/>
            <person name="Taylor G."/>
            <person name="Warren R."/>
            <person name="Yuen M."/>
            <person name="Hu G."/>
            <person name="Jung W.H."/>
            <person name="Sham A."/>
            <person name="Kidd S.E."/>
            <person name="Tangen K."/>
            <person name="Lee N."/>
            <person name="Zeilmaker T."/>
            <person name="Sawkins J."/>
            <person name="McVicker G."/>
            <person name="Shah S."/>
            <person name="Gnerre S."/>
            <person name="Griggs A."/>
            <person name="Zeng Q."/>
            <person name="Bartlett K."/>
            <person name="Li W."/>
            <person name="Wang X."/>
            <person name="Heitman J."/>
            <person name="Stajich J.E."/>
            <person name="Fraser J.A."/>
            <person name="Meyer W."/>
            <person name="Carter D."/>
            <person name="Schein J."/>
            <person name="Krzywinski M."/>
            <person name="Kwon-Chung K.J."/>
            <person name="Varma A."/>
            <person name="Wang J."/>
            <person name="Brunham R."/>
            <person name="Fyfe M."/>
            <person name="Ouellette B.F."/>
            <person name="Siddiqui A."/>
            <person name="Marra M."/>
            <person name="Jones S."/>
            <person name="Holt R."/>
            <person name="Birren B.W."/>
            <person name="Galagan J.E."/>
            <person name="Cuomo C.A."/>
        </authorList>
    </citation>
    <scope>NUCLEOTIDE SEQUENCE [LARGE SCALE GENOMIC DNA]</scope>
    <source>
        <strain evidence="2 3">R265</strain>
    </source>
</reference>
<proteinExistence type="predicted"/>
<dbReference type="GeneID" id="88176483"/>
<dbReference type="InterPro" id="IPR038511">
    <property type="entry name" value="TAP42/TAP46-like_sf"/>
</dbReference>
<protein>
    <recommendedName>
        <fullName evidence="4">Type 2A phosphatase-associated protein 42</fullName>
    </recommendedName>
</protein>
<feature type="compositionally biased region" description="Polar residues" evidence="1">
    <location>
        <begin position="190"/>
        <end position="201"/>
    </location>
</feature>
<keyword evidence="3" id="KW-1185">Reference proteome</keyword>
<dbReference type="GO" id="GO:0009966">
    <property type="term" value="P:regulation of signal transduction"/>
    <property type="evidence" value="ECO:0007669"/>
    <property type="project" value="InterPro"/>
</dbReference>
<dbReference type="GO" id="GO:0035303">
    <property type="term" value="P:regulation of dephosphorylation"/>
    <property type="evidence" value="ECO:0007669"/>
    <property type="project" value="TreeGrafter"/>
</dbReference>
<dbReference type="Pfam" id="PF04177">
    <property type="entry name" value="TAP42"/>
    <property type="match status" value="1"/>
</dbReference>
<dbReference type="Gene3D" id="1.25.40.540">
    <property type="entry name" value="TAP42-like family"/>
    <property type="match status" value="1"/>
</dbReference>
<dbReference type="VEuPathDB" id="FungiDB:CNBG_0238"/>
<sequence>MSDLPLPQFYAHSLIPLIPIFDDSLSLSSPEAQSTLAIALDNLYLIQRMLTSLGVFSENESVSEASNGQLLFMSIGWAIGTCEEKRNPGGMLERREALLKAEYAFQAFVELLRSYGILSPQEASEYSANNGAGLSNDPAKRREAKINQYKREKELREKINAVISRRKQAPAYASTPLSFLISLLPKPNSEVSTAQSTQSGDVNEDDMAEESRETIIDVLRLLHSLALSSMASMKMELDILSAAPAIDPSLGISQADSRQGERGEIDNTWRLDQLPTSLTRSSDLISSKGKVLRPFTILPSDSGVAQREKLKAGVFKQSWRLPTMTIDEYLDIERQRGNIITGGGQASYDKPTDSELLELDSEMDGTRHAEKQAEHKREKDEKWAQYTDDNPKGYGNTTNKG</sequence>
<organism evidence="2 3">
    <name type="scientific">Cryptococcus deuterogattii (strain R265)</name>
    <name type="common">Cryptococcus gattii VGII (strain R265)</name>
    <dbReference type="NCBI Taxonomy" id="294750"/>
    <lineage>
        <taxon>Eukaryota</taxon>
        <taxon>Fungi</taxon>
        <taxon>Dikarya</taxon>
        <taxon>Basidiomycota</taxon>
        <taxon>Agaricomycotina</taxon>
        <taxon>Tremellomycetes</taxon>
        <taxon>Tremellales</taxon>
        <taxon>Cryptococcaceae</taxon>
        <taxon>Cryptococcus</taxon>
        <taxon>Cryptococcus gattii species complex</taxon>
    </lineage>
</organism>
<dbReference type="PANTHER" id="PTHR10933">
    <property type="entry name" value="IMMUNOGLOBULIN-BINDING PROTEIN 1"/>
    <property type="match status" value="1"/>
</dbReference>
<dbReference type="HOGENOM" id="CLU_041824_2_0_1"/>
<dbReference type="EMBL" id="CP025762">
    <property type="protein sequence ID" value="KGB74400.1"/>
    <property type="molecule type" value="Genomic_DNA"/>
</dbReference>
<feature type="region of interest" description="Disordered" evidence="1">
    <location>
        <begin position="190"/>
        <end position="209"/>
    </location>
</feature>
<evidence type="ECO:0008006" key="4">
    <source>
        <dbReference type="Google" id="ProtNLM"/>
    </source>
</evidence>